<name>A0A258HEB7_9CAUL</name>
<accession>A0A258HEB7</accession>
<dbReference type="PROSITE" id="PS51257">
    <property type="entry name" value="PROKAR_LIPOPROTEIN"/>
    <property type="match status" value="1"/>
</dbReference>
<proteinExistence type="predicted"/>
<evidence type="ECO:0000256" key="2">
    <source>
        <dbReference type="SAM" id="SignalP"/>
    </source>
</evidence>
<comment type="caution">
    <text evidence="3">The sequence shown here is derived from an EMBL/GenBank/DDBJ whole genome shotgun (WGS) entry which is preliminary data.</text>
</comment>
<sequence length="79" mass="7971">MTKVLTLGALAILAVAAAGCGRMADLESPAPRQTERAPRDARAPALPDPATINRPSSQMPIDGGPSNPIGGTAAGREPQ</sequence>
<gene>
    <name evidence="3" type="ORF">B7Y86_13575</name>
</gene>
<evidence type="ECO:0000256" key="1">
    <source>
        <dbReference type="SAM" id="MobiDB-lite"/>
    </source>
</evidence>
<organism evidence="3 4">
    <name type="scientific">Brevundimonas subvibrioides</name>
    <dbReference type="NCBI Taxonomy" id="74313"/>
    <lineage>
        <taxon>Bacteria</taxon>
        <taxon>Pseudomonadati</taxon>
        <taxon>Pseudomonadota</taxon>
        <taxon>Alphaproteobacteria</taxon>
        <taxon>Caulobacterales</taxon>
        <taxon>Caulobacteraceae</taxon>
        <taxon>Brevundimonas</taxon>
    </lineage>
</organism>
<reference evidence="3 4" key="1">
    <citation type="submission" date="2017-03" db="EMBL/GenBank/DDBJ databases">
        <title>Lifting the veil on microbial sulfur biogeochemistry in mining wastewaters.</title>
        <authorList>
            <person name="Kantor R.S."/>
            <person name="Colenbrander Nelson T."/>
            <person name="Marshall S."/>
            <person name="Bennett D."/>
            <person name="Apte S."/>
            <person name="Camacho D."/>
            <person name="Thomas B.C."/>
            <person name="Warren L.A."/>
            <person name="Banfield J.F."/>
        </authorList>
    </citation>
    <scope>NUCLEOTIDE SEQUENCE [LARGE SCALE GENOMIC DNA]</scope>
    <source>
        <strain evidence="3">32-68-21</strain>
    </source>
</reference>
<evidence type="ECO:0000313" key="4">
    <source>
        <dbReference type="Proteomes" id="UP000216147"/>
    </source>
</evidence>
<dbReference type="Proteomes" id="UP000216147">
    <property type="component" value="Unassembled WGS sequence"/>
</dbReference>
<feature type="signal peptide" evidence="2">
    <location>
        <begin position="1"/>
        <end position="24"/>
    </location>
</feature>
<feature type="compositionally biased region" description="Basic and acidic residues" evidence="1">
    <location>
        <begin position="33"/>
        <end position="42"/>
    </location>
</feature>
<dbReference type="EMBL" id="NCEQ01000014">
    <property type="protein sequence ID" value="OYX55355.1"/>
    <property type="molecule type" value="Genomic_DNA"/>
</dbReference>
<evidence type="ECO:0008006" key="5">
    <source>
        <dbReference type="Google" id="ProtNLM"/>
    </source>
</evidence>
<protein>
    <recommendedName>
        <fullName evidence="5">Argininosuccinate lyase</fullName>
    </recommendedName>
</protein>
<evidence type="ECO:0000313" key="3">
    <source>
        <dbReference type="EMBL" id="OYX55355.1"/>
    </source>
</evidence>
<feature type="region of interest" description="Disordered" evidence="1">
    <location>
        <begin position="21"/>
        <end position="79"/>
    </location>
</feature>
<dbReference type="AlphaFoldDB" id="A0A258HEB7"/>
<feature type="chain" id="PRO_5012355822" description="Argininosuccinate lyase" evidence="2">
    <location>
        <begin position="25"/>
        <end position="79"/>
    </location>
</feature>
<keyword evidence="2" id="KW-0732">Signal</keyword>